<accession>A0A067PWW4</accession>
<gene>
    <name evidence="2" type="ORF">JAAARDRAFT_60287</name>
</gene>
<proteinExistence type="predicted"/>
<sequence>MYQRLTLTSDSPLRTFLLDEQDTPQYEISTPQFALSATTTIVRYTNGYEEEFAKIEWHSIRTTRLVYQGQIVNTNDFFRPSGFLGRDQKFKAPDGREYKWSTNRRGMDLIQRDQPTNVLASFKEQSINIFSPSRNARLDIYPAGQYMTDLIVTTFVYVEQKRREGHRRSSNMAMMNTMNQINTNATVAASARIGAGGF</sequence>
<evidence type="ECO:0000259" key="1">
    <source>
        <dbReference type="Pfam" id="PF20236"/>
    </source>
</evidence>
<evidence type="ECO:0000313" key="3">
    <source>
        <dbReference type="Proteomes" id="UP000027265"/>
    </source>
</evidence>
<reference evidence="3" key="1">
    <citation type="journal article" date="2014" name="Proc. Natl. Acad. Sci. U.S.A.">
        <title>Extensive sampling of basidiomycete genomes demonstrates inadequacy of the white-rot/brown-rot paradigm for wood decay fungi.</title>
        <authorList>
            <person name="Riley R."/>
            <person name="Salamov A.A."/>
            <person name="Brown D.W."/>
            <person name="Nagy L.G."/>
            <person name="Floudas D."/>
            <person name="Held B.W."/>
            <person name="Levasseur A."/>
            <person name="Lombard V."/>
            <person name="Morin E."/>
            <person name="Otillar R."/>
            <person name="Lindquist E.A."/>
            <person name="Sun H."/>
            <person name="LaButti K.M."/>
            <person name="Schmutz J."/>
            <person name="Jabbour D."/>
            <person name="Luo H."/>
            <person name="Baker S.E."/>
            <person name="Pisabarro A.G."/>
            <person name="Walton J.D."/>
            <person name="Blanchette R.A."/>
            <person name="Henrissat B."/>
            <person name="Martin F."/>
            <person name="Cullen D."/>
            <person name="Hibbett D.S."/>
            <person name="Grigoriev I.V."/>
        </authorList>
    </citation>
    <scope>NUCLEOTIDE SEQUENCE [LARGE SCALE GENOMIC DNA]</scope>
    <source>
        <strain evidence="3">MUCL 33604</strain>
    </source>
</reference>
<keyword evidence="3" id="KW-1185">Reference proteome</keyword>
<dbReference type="OrthoDB" id="3360976at2759"/>
<organism evidence="2 3">
    <name type="scientific">Jaapia argillacea MUCL 33604</name>
    <dbReference type="NCBI Taxonomy" id="933084"/>
    <lineage>
        <taxon>Eukaryota</taxon>
        <taxon>Fungi</taxon>
        <taxon>Dikarya</taxon>
        <taxon>Basidiomycota</taxon>
        <taxon>Agaricomycotina</taxon>
        <taxon>Agaricomycetes</taxon>
        <taxon>Agaricomycetidae</taxon>
        <taxon>Jaapiales</taxon>
        <taxon>Jaapiaceae</taxon>
        <taxon>Jaapia</taxon>
    </lineage>
</organism>
<evidence type="ECO:0000313" key="2">
    <source>
        <dbReference type="EMBL" id="KDQ54826.1"/>
    </source>
</evidence>
<name>A0A067PWW4_9AGAM</name>
<protein>
    <recommendedName>
        <fullName evidence="1">DUF6593 domain-containing protein</fullName>
    </recommendedName>
</protein>
<dbReference type="InParanoid" id="A0A067PWW4"/>
<dbReference type="Pfam" id="PF20236">
    <property type="entry name" value="DUF6593"/>
    <property type="match status" value="1"/>
</dbReference>
<feature type="domain" description="DUF6593" evidence="1">
    <location>
        <begin position="10"/>
        <end position="164"/>
    </location>
</feature>
<dbReference type="EMBL" id="KL197727">
    <property type="protein sequence ID" value="KDQ54826.1"/>
    <property type="molecule type" value="Genomic_DNA"/>
</dbReference>
<dbReference type="InterPro" id="IPR046528">
    <property type="entry name" value="DUF6593"/>
</dbReference>
<dbReference type="AlphaFoldDB" id="A0A067PWW4"/>
<dbReference type="Proteomes" id="UP000027265">
    <property type="component" value="Unassembled WGS sequence"/>
</dbReference>
<dbReference type="HOGENOM" id="CLU_084280_4_1_1"/>